<sequence length="71" mass="7746">MDALVEGDILLVARLDRPARSTRDLLDMLDTFAKAPGPQALSHALTRHASGHAPPPPYLSRFARSRQGRDA</sequence>
<name>A0A2U1SLI7_METSR</name>
<evidence type="ECO:0000256" key="1">
    <source>
        <dbReference type="SAM" id="MobiDB-lite"/>
    </source>
</evidence>
<comment type="caution">
    <text evidence="3">The sequence shown here is derived from an EMBL/GenBank/DDBJ whole genome shotgun (WGS) entry which is preliminary data.</text>
</comment>
<dbReference type="SUPFAM" id="SSF53041">
    <property type="entry name" value="Resolvase-like"/>
    <property type="match status" value="1"/>
</dbReference>
<dbReference type="RefSeq" id="WP_108918629.1">
    <property type="nucleotide sequence ID" value="NZ_BGJY01000002.1"/>
</dbReference>
<dbReference type="GO" id="GO:0003677">
    <property type="term" value="F:DNA binding"/>
    <property type="evidence" value="ECO:0007669"/>
    <property type="project" value="InterPro"/>
</dbReference>
<feature type="region of interest" description="Disordered" evidence="1">
    <location>
        <begin position="47"/>
        <end position="71"/>
    </location>
</feature>
<dbReference type="EMBL" id="PUIV01000054">
    <property type="protein sequence ID" value="PWB92463.1"/>
    <property type="molecule type" value="Genomic_DNA"/>
</dbReference>
<dbReference type="Proteomes" id="UP000245137">
    <property type="component" value="Unassembled WGS sequence"/>
</dbReference>
<dbReference type="InterPro" id="IPR006119">
    <property type="entry name" value="Resolv_N"/>
</dbReference>
<dbReference type="InterPro" id="IPR036162">
    <property type="entry name" value="Resolvase-like_N_sf"/>
</dbReference>
<evidence type="ECO:0000313" key="3">
    <source>
        <dbReference type="EMBL" id="PWB92463.1"/>
    </source>
</evidence>
<accession>A0A2U1SLI7</accession>
<feature type="domain" description="Resolvase/invertase-type recombinase catalytic" evidence="2">
    <location>
        <begin position="2"/>
        <end position="34"/>
    </location>
</feature>
<proteinExistence type="predicted"/>
<dbReference type="GO" id="GO:0000150">
    <property type="term" value="F:DNA strand exchange activity"/>
    <property type="evidence" value="ECO:0007669"/>
    <property type="project" value="InterPro"/>
</dbReference>
<reference evidence="3 4" key="1">
    <citation type="journal article" date="2018" name="Appl. Microbiol. Biotechnol.">
        <title>Co-cultivation of the strictly anaerobic methanogen Methanosarcina barkeri with aerobic methanotrophs in an oxygen-limited membrane bioreactor.</title>
        <authorList>
            <person name="In 't Zandt M.H."/>
            <person name="van den Bosch T.J.M."/>
            <person name="Rijkers R."/>
            <person name="van Kessel M.A.H.J."/>
            <person name="Jetten M.S.M."/>
            <person name="Welte C.U."/>
        </authorList>
    </citation>
    <scope>NUCLEOTIDE SEQUENCE [LARGE SCALE GENOMIC DNA]</scope>
    <source>
        <strain evidence="3 4">DSM 17706</strain>
    </source>
</reference>
<evidence type="ECO:0000259" key="2">
    <source>
        <dbReference type="Pfam" id="PF00239"/>
    </source>
</evidence>
<organism evidence="3 4">
    <name type="scientific">Methylosinus sporium</name>
    <dbReference type="NCBI Taxonomy" id="428"/>
    <lineage>
        <taxon>Bacteria</taxon>
        <taxon>Pseudomonadati</taxon>
        <taxon>Pseudomonadota</taxon>
        <taxon>Alphaproteobacteria</taxon>
        <taxon>Hyphomicrobiales</taxon>
        <taxon>Methylocystaceae</taxon>
        <taxon>Methylosinus</taxon>
    </lineage>
</organism>
<keyword evidence="4" id="KW-1185">Reference proteome</keyword>
<protein>
    <recommendedName>
        <fullName evidence="2">Resolvase/invertase-type recombinase catalytic domain-containing protein</fullName>
    </recommendedName>
</protein>
<gene>
    <name evidence="3" type="ORF">C5689_18050</name>
</gene>
<dbReference type="AlphaFoldDB" id="A0A2U1SLI7"/>
<dbReference type="OrthoDB" id="9800103at2"/>
<evidence type="ECO:0000313" key="4">
    <source>
        <dbReference type="Proteomes" id="UP000245137"/>
    </source>
</evidence>
<dbReference type="Pfam" id="PF00239">
    <property type="entry name" value="Resolvase"/>
    <property type="match status" value="1"/>
</dbReference>